<evidence type="ECO:0000256" key="1">
    <source>
        <dbReference type="SAM" id="Coils"/>
    </source>
</evidence>
<proteinExistence type="predicted"/>
<dbReference type="Proteomes" id="UP000002194">
    <property type="component" value="Chromosome"/>
</dbReference>
<protein>
    <submittedName>
        <fullName evidence="3">Conserved domain protein</fullName>
    </submittedName>
</protein>
<evidence type="ECO:0000313" key="4">
    <source>
        <dbReference type="Proteomes" id="UP000002194"/>
    </source>
</evidence>
<evidence type="ECO:0000313" key="3">
    <source>
        <dbReference type="EMBL" id="AAS96003.1"/>
    </source>
</evidence>
<dbReference type="OrthoDB" id="5460175at2"/>
<dbReference type="KEGG" id="dvu:DVU_1525"/>
<accession>Q72BV9</accession>
<name>Q72BV9_NITV2</name>
<dbReference type="PaxDb" id="882-DVU_1525"/>
<dbReference type="PATRIC" id="fig|882.5.peg.1404"/>
<reference evidence="3 4" key="1">
    <citation type="journal article" date="2004" name="Nat. Biotechnol.">
        <title>The genome sequence of the anaerobic, sulfate-reducing bacterium Desulfovibrio vulgaris Hildenborough.</title>
        <authorList>
            <person name="Heidelberg J.F."/>
            <person name="Seshadri R."/>
            <person name="Haveman S.A."/>
            <person name="Hemme C.L."/>
            <person name="Paulsen I.T."/>
            <person name="Kolonay J.F."/>
            <person name="Eisen J.A."/>
            <person name="Ward N."/>
            <person name="Methe B."/>
            <person name="Brinkac L.M."/>
            <person name="Daugherty S.C."/>
            <person name="Deboy R.T."/>
            <person name="Dodson R.J."/>
            <person name="Durkin A.S."/>
            <person name="Madupu R."/>
            <person name="Nelson W.C."/>
            <person name="Sullivan S.A."/>
            <person name="Fouts D."/>
            <person name="Haft D.H."/>
            <person name="Selengut J."/>
            <person name="Peterson J.D."/>
            <person name="Davidsen T.M."/>
            <person name="Zafar N."/>
            <person name="Zhou L."/>
            <person name="Radune D."/>
            <person name="Dimitrov G."/>
            <person name="Hance M."/>
            <person name="Tran K."/>
            <person name="Khouri H."/>
            <person name="Gill J."/>
            <person name="Utterback T.R."/>
            <person name="Feldblyum T.V."/>
            <person name="Wall J.D."/>
            <person name="Voordouw G."/>
            <person name="Fraser C.M."/>
        </authorList>
    </citation>
    <scope>NUCLEOTIDE SEQUENCE [LARGE SCALE GENOMIC DNA]</scope>
    <source>
        <strain evidence="4">ATCC 29579 / DSM 644 / NCIMB 8303 / VKM B-1760 / Hildenborough</strain>
    </source>
</reference>
<feature type="coiled-coil region" evidence="1">
    <location>
        <begin position="208"/>
        <end position="253"/>
    </location>
</feature>
<dbReference type="HOGENOM" id="CLU_841276_0_0_7"/>
<dbReference type="EnsemblBacteria" id="AAS96003">
    <property type="protein sequence ID" value="AAS96003"/>
    <property type="gene ID" value="DVU_1525"/>
</dbReference>
<feature type="region of interest" description="Disordered" evidence="2">
    <location>
        <begin position="304"/>
        <end position="330"/>
    </location>
</feature>
<gene>
    <name evidence="3" type="ordered locus">DVU_1525</name>
</gene>
<dbReference type="STRING" id="882.DVU_1525"/>
<dbReference type="AlphaFoldDB" id="Q72BV9"/>
<organism evidence="3 4">
    <name type="scientific">Nitratidesulfovibrio vulgaris (strain ATCC 29579 / DSM 644 / CCUG 34227 / NCIMB 8303 / VKM B-1760 / Hildenborough)</name>
    <name type="common">Desulfovibrio vulgaris</name>
    <dbReference type="NCBI Taxonomy" id="882"/>
    <lineage>
        <taxon>Bacteria</taxon>
        <taxon>Pseudomonadati</taxon>
        <taxon>Thermodesulfobacteriota</taxon>
        <taxon>Desulfovibrionia</taxon>
        <taxon>Desulfovibrionales</taxon>
        <taxon>Desulfovibrionaceae</taxon>
        <taxon>Nitratidesulfovibrio</taxon>
    </lineage>
</organism>
<keyword evidence="4" id="KW-1185">Reference proteome</keyword>
<keyword evidence="1" id="KW-0175">Coiled coil</keyword>
<dbReference type="EMBL" id="AE017285">
    <property type="protein sequence ID" value="AAS96003.1"/>
    <property type="molecule type" value="Genomic_DNA"/>
</dbReference>
<sequence length="330" mass="36784">MARKKKIEAAPMPAPDGTTYITVTGEILQETDAAILISCEGEEYWLPISQIEYIGGKGDGDVAISVPEWLADEKGLYHGMGETPETSGPVPSSVEKDCTTCGHVAVELAMRRDDEHGFVVKCPKCGEEQPYELNPQGNLSACPVCGEDMPETPEECFECSRNVLLEAEEGDDTRPDNWQPRGRIFGLNVTWSAEEAITVTQPLTEAEKLEYGQEMADALAQIEIYEDELDAQRKHYKRLIEAEEKRAKDASRLYLEGKEEREITCDVLKDWNTMEMVWTEAAPPHAEVYRRPMTEKEKQLSLLDTPTKPVKPIQAGIEAHDGEPDVGAIQ</sequence>
<evidence type="ECO:0000256" key="2">
    <source>
        <dbReference type="SAM" id="MobiDB-lite"/>
    </source>
</evidence>
<dbReference type="RefSeq" id="WP_010938817.1">
    <property type="nucleotide sequence ID" value="NC_002937.3"/>
</dbReference>